<gene>
    <name evidence="1" type="ORF">Vbra_926</name>
</gene>
<dbReference type="InterPro" id="IPR039535">
    <property type="entry name" value="ASST-like"/>
</dbReference>
<dbReference type="InterPro" id="IPR053143">
    <property type="entry name" value="Arylsulfate_ST"/>
</dbReference>
<accession>A0A0G4GBV4</accession>
<proteinExistence type="predicted"/>
<evidence type="ECO:0000313" key="1">
    <source>
        <dbReference type="EMBL" id="CEM26583.1"/>
    </source>
</evidence>
<dbReference type="PANTHER" id="PTHR35340:SF5">
    <property type="entry name" value="ASST-DOMAIN-CONTAINING PROTEIN"/>
    <property type="match status" value="1"/>
</dbReference>
<sequence>MHLEVLRKETPFVYAHPLPNAVLVSPYTTIAFRPKDAVDKDSIKGKIDVQGDVSGNHKGETKLLSDKRTICFTPEVAFMPGESVSVMVRKGIKTEEGYSFPSSSWNFTMSWRKLDTYRRDRRIKLPENAANEASSPETLEMFRKAQDINWLLGLPAVDQRGTEADDVDDIDDLDCGEGEPSANEAHYYLPNCAYRTLPSEYPRVQVTVQGNLTELSDGYVFTQGPEPGKPTQAFQIIMTSRGDPVYHVHRKTGPYNLAPTHNGQLTQWVDAWGAKILGPDYAERARFSAKHGGTMNPHEFQLTKIGNGLLFAWDTQILKVDDFHVNDKGEKPLVGITVEEITPTGEVVFEWRSWDHLPLVLWETEKRARGWWHLLHANAMEEAHDGHILLSMRRMSQIAKIHRDTGELLWRLGGNGSDFRIVNDAKGQFRGQHDVRDLGTPEGKHRISAFDNRLRTINETDTVISRAVEYDLYFDHDGRPTKARLVNEYDTGIRVGAKGSYRRMPNGNGVYCLGVTKKKRKTLGTNPFYIERDSRGRELVRMEWNSRLYRGYHGTYRTVKAPWIGTPAWPPTALLDDNNKANTLRLHFSWNGATEVKTWRIIMGPGGDDMTAVVEIEKTQFEHWVDVPDGGKKCQYFQAVALNEKGKEMSRSEVVHTKLCK</sequence>
<protein>
    <submittedName>
        <fullName evidence="1">Uncharacterized protein</fullName>
    </submittedName>
</protein>
<organism evidence="1 2">
    <name type="scientific">Vitrella brassicaformis (strain CCMP3155)</name>
    <dbReference type="NCBI Taxonomy" id="1169540"/>
    <lineage>
        <taxon>Eukaryota</taxon>
        <taxon>Sar</taxon>
        <taxon>Alveolata</taxon>
        <taxon>Colpodellida</taxon>
        <taxon>Vitrellaceae</taxon>
        <taxon>Vitrella</taxon>
    </lineage>
</organism>
<keyword evidence="2" id="KW-1185">Reference proteome</keyword>
<dbReference type="PhylomeDB" id="A0A0G4GBV4"/>
<dbReference type="OrthoDB" id="5427350at2759"/>
<dbReference type="PANTHER" id="PTHR35340">
    <property type="entry name" value="PQQ ENZYME REPEAT PROTEIN-RELATED"/>
    <property type="match status" value="1"/>
</dbReference>
<dbReference type="Pfam" id="PF14269">
    <property type="entry name" value="Arylsulfotran_2"/>
    <property type="match status" value="1"/>
</dbReference>
<name>A0A0G4GBV4_VITBC</name>
<evidence type="ECO:0000313" key="2">
    <source>
        <dbReference type="Proteomes" id="UP000041254"/>
    </source>
</evidence>
<dbReference type="VEuPathDB" id="CryptoDB:Vbra_926"/>
<dbReference type="STRING" id="1169540.A0A0G4GBV4"/>
<dbReference type="InParanoid" id="A0A0G4GBV4"/>
<dbReference type="EMBL" id="CDMY01000620">
    <property type="protein sequence ID" value="CEM26583.1"/>
    <property type="molecule type" value="Genomic_DNA"/>
</dbReference>
<reference evidence="1 2" key="1">
    <citation type="submission" date="2014-11" db="EMBL/GenBank/DDBJ databases">
        <authorList>
            <person name="Zhu J."/>
            <person name="Qi W."/>
            <person name="Song R."/>
        </authorList>
    </citation>
    <scope>NUCLEOTIDE SEQUENCE [LARGE SCALE GENOMIC DNA]</scope>
</reference>
<dbReference type="AlphaFoldDB" id="A0A0G4GBV4"/>
<dbReference type="Proteomes" id="UP000041254">
    <property type="component" value="Unassembled WGS sequence"/>
</dbReference>